<evidence type="ECO:0000256" key="2">
    <source>
        <dbReference type="ARBA" id="ARBA00023002"/>
    </source>
</evidence>
<evidence type="ECO:0000256" key="1">
    <source>
        <dbReference type="ARBA" id="ARBA00022630"/>
    </source>
</evidence>
<protein>
    <recommendedName>
        <fullName evidence="3">NADH:flavin oxidoreductase/NADH oxidase N-terminal domain-containing protein</fullName>
    </recommendedName>
</protein>
<dbReference type="SUPFAM" id="SSF51395">
    <property type="entry name" value="FMN-linked oxidoreductases"/>
    <property type="match status" value="1"/>
</dbReference>
<dbReference type="GO" id="GO:0010181">
    <property type="term" value="F:FMN binding"/>
    <property type="evidence" value="ECO:0007669"/>
    <property type="project" value="InterPro"/>
</dbReference>
<dbReference type="InterPro" id="IPR013785">
    <property type="entry name" value="Aldolase_TIM"/>
</dbReference>
<organism evidence="4 5">
    <name type="scientific">Lentilactobacillus farraginis DSM 18382 = JCM 14108</name>
    <dbReference type="NCBI Taxonomy" id="1423743"/>
    <lineage>
        <taxon>Bacteria</taxon>
        <taxon>Bacillati</taxon>
        <taxon>Bacillota</taxon>
        <taxon>Bacilli</taxon>
        <taxon>Lactobacillales</taxon>
        <taxon>Lactobacillaceae</taxon>
        <taxon>Lentilactobacillus</taxon>
    </lineage>
</organism>
<proteinExistence type="predicted"/>
<sequence>MIAMSYLQVSKSLTLPCGVTVKNRFVKTALSETMATDQHRSDARYEKLYRQWAMGGAGIVITGNVMVDRAAIAEPGNVVVDDERELPELQRWAQNGTLNQTQLWLQLNHPGRQSPKQFSARPVGPSAVPITGVNHRAFNPPRALTIDEIKELVTKFVRSAVIAQKAGFTGVQLHGAFGYLINQFLSKKTNRRTDEYGGSLENRMRFLIEVYQGIREACGKAFPISLKLSLTDIDLAGFTEKTLTRVAKRMADLGIDMIEIAGDDYENSQIGFSGHAHLINRLVDVPIALSGGFRHISAMEEALGRQDADLIGICTPMAVMPDMPNRILNSTYRPVKLPLSTGSSKLDDKLKTLIMTSYCEEQVHRLAEGKPPKIYRNAWRSVLAEARLHGLNGLKPRRAQS</sequence>
<evidence type="ECO:0000259" key="3">
    <source>
        <dbReference type="Pfam" id="PF00724"/>
    </source>
</evidence>
<keyword evidence="5" id="KW-1185">Reference proteome</keyword>
<feature type="domain" description="NADH:flavin oxidoreductase/NADH oxidase N-terminal" evidence="3">
    <location>
        <begin position="19"/>
        <end position="328"/>
    </location>
</feature>
<comment type="caution">
    <text evidence="4">The sequence shown here is derived from an EMBL/GenBank/DDBJ whole genome shotgun (WGS) entry which is preliminary data.</text>
</comment>
<dbReference type="EMBL" id="AZFY01000027">
    <property type="protein sequence ID" value="KRM10909.1"/>
    <property type="molecule type" value="Genomic_DNA"/>
</dbReference>
<keyword evidence="1" id="KW-0285">Flavoprotein</keyword>
<dbReference type="Pfam" id="PF00724">
    <property type="entry name" value="Oxidored_FMN"/>
    <property type="match status" value="1"/>
</dbReference>
<evidence type="ECO:0000313" key="5">
    <source>
        <dbReference type="Proteomes" id="UP000051966"/>
    </source>
</evidence>
<name>A0A0R1VZS6_9LACO</name>
<dbReference type="PATRIC" id="fig|1423743.5.peg.1996"/>
<dbReference type="AlphaFoldDB" id="A0A0R1VZS6"/>
<dbReference type="PANTHER" id="PTHR43656">
    <property type="entry name" value="BINDING OXIDOREDUCTASE, PUTATIVE (AFU_ORTHOLOGUE AFUA_2G08260)-RELATED"/>
    <property type="match status" value="1"/>
</dbReference>
<dbReference type="InterPro" id="IPR001155">
    <property type="entry name" value="OxRdtase_FMN_N"/>
</dbReference>
<dbReference type="PANTHER" id="PTHR43656:SF2">
    <property type="entry name" value="BINDING OXIDOREDUCTASE, PUTATIVE (AFU_ORTHOLOGUE AFUA_2G08260)-RELATED"/>
    <property type="match status" value="1"/>
</dbReference>
<keyword evidence="2" id="KW-0560">Oxidoreductase</keyword>
<evidence type="ECO:0000313" key="4">
    <source>
        <dbReference type="EMBL" id="KRM10909.1"/>
    </source>
</evidence>
<dbReference type="GO" id="GO:0016491">
    <property type="term" value="F:oxidoreductase activity"/>
    <property type="evidence" value="ECO:0007669"/>
    <property type="project" value="UniProtKB-KW"/>
</dbReference>
<dbReference type="InterPro" id="IPR051799">
    <property type="entry name" value="NADH_flavin_oxidoreductase"/>
</dbReference>
<dbReference type="Proteomes" id="UP000051966">
    <property type="component" value="Unassembled WGS sequence"/>
</dbReference>
<reference evidence="4 5" key="1">
    <citation type="journal article" date="2015" name="Genome Announc.">
        <title>Expanding the biotechnology potential of lactobacilli through comparative genomics of 213 strains and associated genera.</title>
        <authorList>
            <person name="Sun Z."/>
            <person name="Harris H.M."/>
            <person name="McCann A."/>
            <person name="Guo C."/>
            <person name="Argimon S."/>
            <person name="Zhang W."/>
            <person name="Yang X."/>
            <person name="Jeffery I.B."/>
            <person name="Cooney J.C."/>
            <person name="Kagawa T.F."/>
            <person name="Liu W."/>
            <person name="Song Y."/>
            <person name="Salvetti E."/>
            <person name="Wrobel A."/>
            <person name="Rasinkangas P."/>
            <person name="Parkhill J."/>
            <person name="Rea M.C."/>
            <person name="O'Sullivan O."/>
            <person name="Ritari J."/>
            <person name="Douillard F.P."/>
            <person name="Paul Ross R."/>
            <person name="Yang R."/>
            <person name="Briner A.E."/>
            <person name="Felis G.E."/>
            <person name="de Vos W.M."/>
            <person name="Barrangou R."/>
            <person name="Klaenhammer T.R."/>
            <person name="Caufield P.W."/>
            <person name="Cui Y."/>
            <person name="Zhang H."/>
            <person name="O'Toole P.W."/>
        </authorList>
    </citation>
    <scope>NUCLEOTIDE SEQUENCE [LARGE SCALE GENOMIC DNA]</scope>
    <source>
        <strain evidence="4 5">DSM 18382</strain>
    </source>
</reference>
<gene>
    <name evidence="4" type="ORF">FD41_GL001936</name>
</gene>
<dbReference type="Gene3D" id="3.20.20.70">
    <property type="entry name" value="Aldolase class I"/>
    <property type="match status" value="1"/>
</dbReference>
<accession>A0A0R1VZS6</accession>